<sequence length="450" mass="49796">MPHPTLREVKFTACNRTLATRTTMAESKSIAADVVADLNDRSEVQDTVSTSATSKRDKWQVSLIAGAGACIVVLIINLGVTIWSSVTLKGSENNESGKRSNRGIIYEGSCSASRTLNIVIHLVINIFGSILLAASNYGMQCLSAPTRADVDQAHVRKNWMDIGIPSFRNLRMVSRTRVALWLLLVLSSVPLHLLYGAAFCGSCALLIWGVVILPGPRDPKSLWDLGFGSANELTLISGLAWQNMEEKRLIANVLMANLPQLIFSFLYFQYNSVFTCMTAAAEWSGYGNKRRSLRVSSDPTGEQRSRYFLQLPYRYSIPLLLASILMHWMLSQSIFIVAVEQSGFWKEFTCGYSPITIIFVIITAAFMAAAVIITALRRLPTTMPVASSCSLAIAAACHHPDNTPQPDASAFPLQWGVMWRQREESGRELTNHCGFSQYPVERPEEGVVYR</sequence>
<reference evidence="3" key="1">
    <citation type="submission" date="2021-05" db="EMBL/GenBank/DDBJ databases">
        <authorList>
            <person name="Khan N."/>
        </authorList>
    </citation>
    <scope>NUCLEOTIDE SEQUENCE</scope>
</reference>
<evidence type="ECO:0000313" key="4">
    <source>
        <dbReference type="Proteomes" id="UP000693738"/>
    </source>
</evidence>
<comment type="caution">
    <text evidence="3">The sequence shown here is derived from an EMBL/GenBank/DDBJ whole genome shotgun (WGS) entry which is preliminary data.</text>
</comment>
<dbReference type="EMBL" id="CAJSTJ010000122">
    <property type="protein sequence ID" value="CAG7558117.1"/>
    <property type="molecule type" value="Genomic_DNA"/>
</dbReference>
<organism evidence="3 4">
    <name type="scientific">Fusarium equiseti</name>
    <name type="common">Fusarium scirpi</name>
    <dbReference type="NCBI Taxonomy" id="61235"/>
    <lineage>
        <taxon>Eukaryota</taxon>
        <taxon>Fungi</taxon>
        <taxon>Dikarya</taxon>
        <taxon>Ascomycota</taxon>
        <taxon>Pezizomycotina</taxon>
        <taxon>Sordariomycetes</taxon>
        <taxon>Hypocreomycetidae</taxon>
        <taxon>Hypocreales</taxon>
        <taxon>Nectriaceae</taxon>
        <taxon>Fusarium</taxon>
        <taxon>Fusarium incarnatum-equiseti species complex</taxon>
    </lineage>
</organism>
<dbReference type="PANTHER" id="PTHR35395">
    <property type="entry name" value="DUF6536 DOMAIN-CONTAINING PROTEIN"/>
    <property type="match status" value="1"/>
</dbReference>
<dbReference type="Pfam" id="PF20163">
    <property type="entry name" value="DUF6536"/>
    <property type="match status" value="1"/>
</dbReference>
<dbReference type="InterPro" id="IPR046623">
    <property type="entry name" value="DUF6536"/>
</dbReference>
<protein>
    <recommendedName>
        <fullName evidence="2">DUF6536 domain-containing protein</fullName>
    </recommendedName>
</protein>
<feature type="transmembrane region" description="Helical" evidence="1">
    <location>
        <begin position="249"/>
        <end position="268"/>
    </location>
</feature>
<feature type="transmembrane region" description="Helical" evidence="1">
    <location>
        <begin position="118"/>
        <end position="137"/>
    </location>
</feature>
<evidence type="ECO:0000256" key="1">
    <source>
        <dbReference type="SAM" id="Phobius"/>
    </source>
</evidence>
<accession>A0A8J2IKH0</accession>
<gene>
    <name evidence="3" type="ORF">FEQUK3_LOCUS3834</name>
</gene>
<dbReference type="PANTHER" id="PTHR35395:SF1">
    <property type="entry name" value="DUF6536 DOMAIN-CONTAINING PROTEIN"/>
    <property type="match status" value="1"/>
</dbReference>
<dbReference type="AlphaFoldDB" id="A0A8J2IKH0"/>
<keyword evidence="1" id="KW-0472">Membrane</keyword>
<feature type="transmembrane region" description="Helical" evidence="1">
    <location>
        <begin position="178"/>
        <end position="211"/>
    </location>
</feature>
<feature type="domain" description="DUF6536" evidence="2">
    <location>
        <begin position="59"/>
        <end position="205"/>
    </location>
</feature>
<dbReference type="Proteomes" id="UP000693738">
    <property type="component" value="Unassembled WGS sequence"/>
</dbReference>
<keyword evidence="1" id="KW-1133">Transmembrane helix</keyword>
<name>A0A8J2IKH0_FUSEQ</name>
<feature type="transmembrane region" description="Helical" evidence="1">
    <location>
        <begin position="315"/>
        <end position="339"/>
    </location>
</feature>
<keyword evidence="1" id="KW-0812">Transmembrane</keyword>
<proteinExistence type="predicted"/>
<evidence type="ECO:0000313" key="3">
    <source>
        <dbReference type="EMBL" id="CAG7558117.1"/>
    </source>
</evidence>
<feature type="transmembrane region" description="Helical" evidence="1">
    <location>
        <begin position="351"/>
        <end position="376"/>
    </location>
</feature>
<feature type="transmembrane region" description="Helical" evidence="1">
    <location>
        <begin position="61"/>
        <end position="83"/>
    </location>
</feature>
<evidence type="ECO:0000259" key="2">
    <source>
        <dbReference type="Pfam" id="PF20163"/>
    </source>
</evidence>